<evidence type="ECO:0000256" key="1">
    <source>
        <dbReference type="SAM" id="MobiDB-lite"/>
    </source>
</evidence>
<sequence length="570" mass="64426">MSIPTRRLHRHNRHIITQYPSPMITTSRSNQNLHLNSMHVNKLYYNVQQSIQTLTSVPFINRSLDRNEEETKVENGKNEKNEENEQVGNYMIFGDNSMKNIANFEYQHYRHKLIKENFKKNYGHLQAPGNFVLNSIHLSYMDSQKGIDDKCNNPLFVSNVASSNVNDVAYKNTSLKSIDHRDLFLTKKSIDKLETVDKTVGTEQSSVEINQSSELINMKEHANPSTELRRKSRAVSPLIGKDKSSNNNTDNDHAAKNRIDIVETDLRPNTPKKDRKLLIRSRTRSSPSKPIKSADTEILNAINSLPISMETANKYSDIIGESQIQSDKLKDFSYRVEVPEIIANERIENSPSNVTSVIGKCSSMASSEAFSTCSSKYPERRPINTKLGLSSGGGVRGSGSSKHPVPKVKSRPKSSGASFAWEVPDLPHKVSSCEIPAAKKIISHRKKPKSPSIPVNKKKSEVLSVLESIMDLSCEAAIDFQESTIEMDIQNFREMYDEAELTRNVFRQVEERSRVISVTNKKTRLPISSLNQKRTNLNPKSMGENKETKPYLRSRSGIYNKLPSSNESRN</sequence>
<feature type="compositionally biased region" description="Polar residues" evidence="1">
    <location>
        <begin position="528"/>
        <end position="539"/>
    </location>
</feature>
<feature type="region of interest" description="Disordered" evidence="1">
    <location>
        <begin position="528"/>
        <end position="570"/>
    </location>
</feature>
<feature type="region of interest" description="Disordered" evidence="1">
    <location>
        <begin position="381"/>
        <end position="415"/>
    </location>
</feature>
<dbReference type="EMBL" id="JAQQBS010000001">
    <property type="protein sequence ID" value="KAK0178397.1"/>
    <property type="molecule type" value="Genomic_DNA"/>
</dbReference>
<comment type="caution">
    <text evidence="2">The sequence shown here is derived from an EMBL/GenBank/DDBJ whole genome shotgun (WGS) entry which is preliminary data.</text>
</comment>
<accession>A0AA39FYV6</accession>
<protein>
    <submittedName>
        <fullName evidence="2">Uncharacterized protein</fullName>
    </submittedName>
</protein>
<evidence type="ECO:0000313" key="2">
    <source>
        <dbReference type="EMBL" id="KAK0178397.1"/>
    </source>
</evidence>
<reference evidence="2" key="1">
    <citation type="journal article" date="2023" name="bioRxiv">
        <title>Scaffold-level genome assemblies of two parasitoid biocontrol wasps reveal the parthenogenesis mechanism and an associated novel virus.</title>
        <authorList>
            <person name="Inwood S."/>
            <person name="Skelly J."/>
            <person name="Guhlin J."/>
            <person name="Harrop T."/>
            <person name="Goldson S."/>
            <person name="Dearden P."/>
        </authorList>
    </citation>
    <scope>NUCLEOTIDE SEQUENCE</scope>
    <source>
        <strain evidence="2">Irish</strain>
        <tissue evidence="2">Whole body</tissue>
    </source>
</reference>
<gene>
    <name evidence="2" type="ORF">PV328_002347</name>
</gene>
<name>A0AA39FYV6_9HYME</name>
<dbReference type="AlphaFoldDB" id="A0AA39FYV6"/>
<reference evidence="2" key="2">
    <citation type="submission" date="2023-03" db="EMBL/GenBank/DDBJ databases">
        <authorList>
            <person name="Inwood S.N."/>
            <person name="Skelly J.G."/>
            <person name="Guhlin J."/>
            <person name="Harrop T.W.R."/>
            <person name="Goldson S.G."/>
            <person name="Dearden P.K."/>
        </authorList>
    </citation>
    <scope>NUCLEOTIDE SEQUENCE</scope>
    <source>
        <strain evidence="2">Irish</strain>
        <tissue evidence="2">Whole body</tissue>
    </source>
</reference>
<dbReference type="Proteomes" id="UP001168990">
    <property type="component" value="Unassembled WGS sequence"/>
</dbReference>
<keyword evidence="3" id="KW-1185">Reference proteome</keyword>
<feature type="compositionally biased region" description="Basic residues" evidence="1">
    <location>
        <begin position="273"/>
        <end position="283"/>
    </location>
</feature>
<organism evidence="2 3">
    <name type="scientific">Microctonus aethiopoides</name>
    <dbReference type="NCBI Taxonomy" id="144406"/>
    <lineage>
        <taxon>Eukaryota</taxon>
        <taxon>Metazoa</taxon>
        <taxon>Ecdysozoa</taxon>
        <taxon>Arthropoda</taxon>
        <taxon>Hexapoda</taxon>
        <taxon>Insecta</taxon>
        <taxon>Pterygota</taxon>
        <taxon>Neoptera</taxon>
        <taxon>Endopterygota</taxon>
        <taxon>Hymenoptera</taxon>
        <taxon>Apocrita</taxon>
        <taxon>Ichneumonoidea</taxon>
        <taxon>Braconidae</taxon>
        <taxon>Euphorinae</taxon>
        <taxon>Microctonus</taxon>
    </lineage>
</organism>
<proteinExistence type="predicted"/>
<evidence type="ECO:0000313" key="3">
    <source>
        <dbReference type="Proteomes" id="UP001168990"/>
    </source>
</evidence>
<feature type="compositionally biased region" description="Basic and acidic residues" evidence="1">
    <location>
        <begin position="240"/>
        <end position="266"/>
    </location>
</feature>
<feature type="region of interest" description="Disordered" evidence="1">
    <location>
        <begin position="211"/>
        <end position="292"/>
    </location>
</feature>